<dbReference type="Pfam" id="PF00251">
    <property type="entry name" value="Glyco_hydro_32N"/>
    <property type="match status" value="1"/>
</dbReference>
<keyword evidence="2" id="KW-0378">Hydrolase</keyword>
<dbReference type="Proteomes" id="UP000604765">
    <property type="component" value="Unassembled WGS sequence"/>
</dbReference>
<dbReference type="RefSeq" id="WP_203629794.1">
    <property type="nucleotide sequence ID" value="NZ_BNJR01000012.1"/>
</dbReference>
<evidence type="ECO:0000313" key="6">
    <source>
        <dbReference type="Proteomes" id="UP000604765"/>
    </source>
</evidence>
<dbReference type="PANTHER" id="PTHR43301">
    <property type="entry name" value="ARABINAN ENDO-1,5-ALPHA-L-ARABINOSIDASE"/>
    <property type="match status" value="1"/>
</dbReference>
<dbReference type="EMBL" id="BNJR01000012">
    <property type="protein sequence ID" value="GHP13755.1"/>
    <property type="molecule type" value="Genomic_DNA"/>
</dbReference>
<dbReference type="PANTHER" id="PTHR43301:SF3">
    <property type="entry name" value="ARABINAN ENDO-1,5-ALPHA-L-ARABINOSIDASE A-RELATED"/>
    <property type="match status" value="1"/>
</dbReference>
<comment type="similarity">
    <text evidence="1">Belongs to the glycosyl hydrolase 32 family.</text>
</comment>
<keyword evidence="3" id="KW-0326">Glycosidase</keyword>
<comment type="caution">
    <text evidence="5">The sequence shown here is derived from an EMBL/GenBank/DDBJ whole genome shotgun (WGS) entry which is preliminary data.</text>
</comment>
<keyword evidence="6" id="KW-1185">Reference proteome</keyword>
<evidence type="ECO:0000259" key="4">
    <source>
        <dbReference type="Pfam" id="PF00251"/>
    </source>
</evidence>
<dbReference type="CDD" id="cd08983">
    <property type="entry name" value="GH43_Bt3655-like"/>
    <property type="match status" value="1"/>
</dbReference>
<evidence type="ECO:0000256" key="1">
    <source>
        <dbReference type="ARBA" id="ARBA00009902"/>
    </source>
</evidence>
<feature type="domain" description="Glycosyl hydrolase family 32 N-terminal" evidence="4">
    <location>
        <begin position="82"/>
        <end position="284"/>
    </location>
</feature>
<dbReference type="SUPFAM" id="SSF75005">
    <property type="entry name" value="Arabinanase/levansucrase/invertase"/>
    <property type="match status" value="1"/>
</dbReference>
<evidence type="ECO:0000256" key="2">
    <source>
        <dbReference type="ARBA" id="ARBA00022801"/>
    </source>
</evidence>
<dbReference type="InterPro" id="IPR023296">
    <property type="entry name" value="Glyco_hydro_beta-prop_sf"/>
</dbReference>
<name>A0ABQ3VYX1_9LACO</name>
<organism evidence="5 6">
    <name type="scientific">Lentilactobacillus fungorum</name>
    <dbReference type="NCBI Taxonomy" id="2201250"/>
    <lineage>
        <taxon>Bacteria</taxon>
        <taxon>Bacillati</taxon>
        <taxon>Bacillota</taxon>
        <taxon>Bacilli</taxon>
        <taxon>Lactobacillales</taxon>
        <taxon>Lactobacillaceae</taxon>
        <taxon>Lentilactobacillus</taxon>
    </lineage>
</organism>
<dbReference type="InterPro" id="IPR050727">
    <property type="entry name" value="GH43_arabinanases"/>
</dbReference>
<reference evidence="5 6" key="1">
    <citation type="journal article" date="2021" name="Int. J. Syst. Evol. Microbiol.">
        <title>Lentilactobacillus fungorum sp. nov., isolated from spent mushroom substrates.</title>
        <authorList>
            <person name="Tohno M."/>
            <person name="Tanizawa Y."/>
            <person name="Kojima Y."/>
            <person name="Sakamoto M."/>
            <person name="Ohkuma M."/>
            <person name="Kobayashi H."/>
        </authorList>
    </citation>
    <scope>NUCLEOTIDE SEQUENCE [LARGE SCALE GENOMIC DNA]</scope>
    <source>
        <strain evidence="5 6">YK48G</strain>
    </source>
</reference>
<dbReference type="Gene3D" id="2.115.10.20">
    <property type="entry name" value="Glycosyl hydrolase domain, family 43"/>
    <property type="match status" value="1"/>
</dbReference>
<sequence>MAAYLFVHFKEKRTPDGEQVYFGISKDGFKWSPVNDGQPVLWSYFGDKGVRDLSINRTQSGEYVILATDLSLAYGMLNQYHHSWAEISKNGSQQLVQWRSKDLIHWSKQEMISIPGAEKFGCLWAPDVIFDPAHQDYVVNWSSPLKQESGDTKAIYYSRTKDFKTYTEAQLLYQKPDSSVIDSAMYEENGQFYLFVKSDKNPETIILLQSDHVTGPFSRVNAFDDSMKQIAAGKYEAPTAFQLPDGKWTLFLDFYGTGAEGQGYVPFVGSSLAAGKFERSDQAFSFPYGFKHGTIIQIPDDAYTHLNNYRKAPSEY</sequence>
<evidence type="ECO:0000256" key="3">
    <source>
        <dbReference type="ARBA" id="ARBA00023295"/>
    </source>
</evidence>
<accession>A0ABQ3VYX1</accession>
<dbReference type="InterPro" id="IPR013148">
    <property type="entry name" value="Glyco_hydro_32_N"/>
</dbReference>
<gene>
    <name evidence="5" type="ORF">YK48G_11800</name>
</gene>
<evidence type="ECO:0000313" key="5">
    <source>
        <dbReference type="EMBL" id="GHP13755.1"/>
    </source>
</evidence>
<protein>
    <submittedName>
        <fullName evidence="5">Arabinosidase</fullName>
    </submittedName>
</protein>
<proteinExistence type="inferred from homology"/>